<evidence type="ECO:0000313" key="1">
    <source>
        <dbReference type="EMBL" id="KAK9737082.1"/>
    </source>
</evidence>
<evidence type="ECO:0000313" key="2">
    <source>
        <dbReference type="Proteomes" id="UP001458880"/>
    </source>
</evidence>
<reference evidence="1 2" key="1">
    <citation type="journal article" date="2024" name="BMC Genomics">
        <title>De novo assembly and annotation of Popillia japonica's genome with initial clues to its potential as an invasive pest.</title>
        <authorList>
            <person name="Cucini C."/>
            <person name="Boschi S."/>
            <person name="Funari R."/>
            <person name="Cardaioli E."/>
            <person name="Iannotti N."/>
            <person name="Marturano G."/>
            <person name="Paoli F."/>
            <person name="Bruttini M."/>
            <person name="Carapelli A."/>
            <person name="Frati F."/>
            <person name="Nardi F."/>
        </authorList>
    </citation>
    <scope>NUCLEOTIDE SEQUENCE [LARGE SCALE GENOMIC DNA]</scope>
    <source>
        <strain evidence="1">DMR45628</strain>
    </source>
</reference>
<dbReference type="EMBL" id="JASPKY010000105">
    <property type="protein sequence ID" value="KAK9737082.1"/>
    <property type="molecule type" value="Genomic_DNA"/>
</dbReference>
<evidence type="ECO:0008006" key="3">
    <source>
        <dbReference type="Google" id="ProtNLM"/>
    </source>
</evidence>
<dbReference type="Proteomes" id="UP001458880">
    <property type="component" value="Unassembled WGS sequence"/>
</dbReference>
<protein>
    <recommendedName>
        <fullName evidence="3">HTH CENPB-type domain-containing protein</fullName>
    </recommendedName>
</protein>
<dbReference type="AlphaFoldDB" id="A0AAW1LRG5"/>
<proteinExistence type="predicted"/>
<gene>
    <name evidence="1" type="ORF">QE152_g11015</name>
</gene>
<sequence>MRHELCLAKVALFLPFYPLLREKDEWDLTVDLIGEDAEKKMVIHIYKLQTRFSPTRLEVRRMAFHQAEQLKIQHKFDRQSELAGYDWLSSFLRRHSTNLIDNLNSQRRISWLQFGRLIGVAWGKSATVQNAASGFKACTDVETNEAPAEVSCQEEGAFFPQPSTSHIAELAELPAAQIIDNVCIPSKITHGKALDIVSPVPPAAVLDVFLRKLLMAKPWILRHRRTQEKSGAQTRDGFEETKTLQEKCCDKHRFEKGKTYCEDGTQRKIKKNELSWRNLLMKIWTFLFMTAARTWKITMTQPVPGVGKSIPRQPELMIGFSAPL</sequence>
<keyword evidence="2" id="KW-1185">Reference proteome</keyword>
<name>A0AAW1LRG5_POPJA</name>
<organism evidence="1 2">
    <name type="scientific">Popillia japonica</name>
    <name type="common">Japanese beetle</name>
    <dbReference type="NCBI Taxonomy" id="7064"/>
    <lineage>
        <taxon>Eukaryota</taxon>
        <taxon>Metazoa</taxon>
        <taxon>Ecdysozoa</taxon>
        <taxon>Arthropoda</taxon>
        <taxon>Hexapoda</taxon>
        <taxon>Insecta</taxon>
        <taxon>Pterygota</taxon>
        <taxon>Neoptera</taxon>
        <taxon>Endopterygota</taxon>
        <taxon>Coleoptera</taxon>
        <taxon>Polyphaga</taxon>
        <taxon>Scarabaeiformia</taxon>
        <taxon>Scarabaeidae</taxon>
        <taxon>Rutelinae</taxon>
        <taxon>Popillia</taxon>
    </lineage>
</organism>
<comment type="caution">
    <text evidence="1">The sequence shown here is derived from an EMBL/GenBank/DDBJ whole genome shotgun (WGS) entry which is preliminary data.</text>
</comment>
<accession>A0AAW1LRG5</accession>